<sequence length="85" mass="9688">MNTFTDLNTNEIEVLKAISIASDGNGGDFTYFDEAMKHINSLTEEQVKGYVSQLTQKKYIITSKEGKHTQICSGMYVDYLTEYEF</sequence>
<reference evidence="1" key="1">
    <citation type="submission" date="2020-04" db="EMBL/GenBank/DDBJ databases">
        <authorList>
            <person name="Chiriac C."/>
            <person name="Salcher M."/>
            <person name="Ghai R."/>
            <person name="Kavagutti S V."/>
        </authorList>
    </citation>
    <scope>NUCLEOTIDE SEQUENCE</scope>
</reference>
<proteinExistence type="predicted"/>
<dbReference type="EMBL" id="LR796597">
    <property type="protein sequence ID" value="CAB4153912.1"/>
    <property type="molecule type" value="Genomic_DNA"/>
</dbReference>
<evidence type="ECO:0000313" key="1">
    <source>
        <dbReference type="EMBL" id="CAB4153912.1"/>
    </source>
</evidence>
<protein>
    <submittedName>
        <fullName evidence="1">Uncharacterized protein</fullName>
    </submittedName>
</protein>
<accession>A0A6J5N535</accession>
<name>A0A6J5N535_9CAUD</name>
<gene>
    <name evidence="1" type="ORF">UFOVP636_37</name>
</gene>
<organism evidence="1">
    <name type="scientific">uncultured Caudovirales phage</name>
    <dbReference type="NCBI Taxonomy" id="2100421"/>
    <lineage>
        <taxon>Viruses</taxon>
        <taxon>Duplodnaviria</taxon>
        <taxon>Heunggongvirae</taxon>
        <taxon>Uroviricota</taxon>
        <taxon>Caudoviricetes</taxon>
        <taxon>Peduoviridae</taxon>
        <taxon>Maltschvirus</taxon>
        <taxon>Maltschvirus maltsch</taxon>
    </lineage>
</organism>